<dbReference type="InterPro" id="IPR029060">
    <property type="entry name" value="PIN-like_dom_sf"/>
</dbReference>
<accession>A0A523BB35</accession>
<evidence type="ECO:0000313" key="2">
    <source>
        <dbReference type="EMBL" id="TDA37680.1"/>
    </source>
</evidence>
<dbReference type="AlphaFoldDB" id="A0A523BB35"/>
<dbReference type="CDD" id="cd18689">
    <property type="entry name" value="PIN_VapC-like"/>
    <property type="match status" value="1"/>
</dbReference>
<comment type="caution">
    <text evidence="2">The sequence shown here is derived from an EMBL/GenBank/DDBJ whole genome shotgun (WGS) entry which is preliminary data.</text>
</comment>
<sequence length="134" mass="15085">MKSRLIFDTGPIFLYFAEDKQVKEMFDEVIAERAEGYTCETNIAEFYYKTCEKLGREVAEVRHTSIRHSKMSILAVDERLTRVAGGLKCIHRSKISLADAYIVAAAKMLGGTLVTTDPQLAELKLVQTRLLSIP</sequence>
<dbReference type="SUPFAM" id="SSF88723">
    <property type="entry name" value="PIN domain-like"/>
    <property type="match status" value="1"/>
</dbReference>
<proteinExistence type="predicted"/>
<dbReference type="Proteomes" id="UP000315399">
    <property type="component" value="Unassembled WGS sequence"/>
</dbReference>
<evidence type="ECO:0000313" key="3">
    <source>
        <dbReference type="Proteomes" id="UP000315399"/>
    </source>
</evidence>
<name>A0A523BB35_9CREN</name>
<organism evidence="2 3">
    <name type="scientific">Thermoproteota archaeon</name>
    <dbReference type="NCBI Taxonomy" id="2056631"/>
    <lineage>
        <taxon>Archaea</taxon>
        <taxon>Thermoproteota</taxon>
    </lineage>
</organism>
<protein>
    <recommendedName>
        <fullName evidence="1">PIN domain-containing protein</fullName>
    </recommendedName>
</protein>
<dbReference type="Pfam" id="PF01850">
    <property type="entry name" value="PIN"/>
    <property type="match status" value="1"/>
</dbReference>
<gene>
    <name evidence="2" type="ORF">DSO08_05265</name>
</gene>
<evidence type="ECO:0000259" key="1">
    <source>
        <dbReference type="Pfam" id="PF01850"/>
    </source>
</evidence>
<feature type="domain" description="PIN" evidence="1">
    <location>
        <begin position="8"/>
        <end position="123"/>
    </location>
</feature>
<reference evidence="2 3" key="1">
    <citation type="journal article" date="2019" name="Nat. Microbiol.">
        <title>Expanding anaerobic alkane metabolism in the domain of Archaea.</title>
        <authorList>
            <person name="Wang Y."/>
            <person name="Wegener G."/>
            <person name="Hou J."/>
            <person name="Wang F."/>
            <person name="Xiao X."/>
        </authorList>
    </citation>
    <scope>NUCLEOTIDE SEQUENCE [LARGE SCALE GENOMIC DNA]</scope>
    <source>
        <strain evidence="2">WYZ-LMO10</strain>
    </source>
</reference>
<dbReference type="EMBL" id="QNVH01000059">
    <property type="protein sequence ID" value="TDA37680.1"/>
    <property type="molecule type" value="Genomic_DNA"/>
</dbReference>
<dbReference type="Gene3D" id="3.40.50.1010">
    <property type="entry name" value="5'-nuclease"/>
    <property type="match status" value="1"/>
</dbReference>
<dbReference type="PANTHER" id="PTHR39677:SF4">
    <property type="entry name" value="RIBONUCLEASE VAPC6"/>
    <property type="match status" value="1"/>
</dbReference>
<dbReference type="InterPro" id="IPR002716">
    <property type="entry name" value="PIN_dom"/>
</dbReference>
<dbReference type="PANTHER" id="PTHR39677">
    <property type="entry name" value="RIBONUCLEASE VAPC6"/>
    <property type="match status" value="1"/>
</dbReference>